<gene>
    <name evidence="1" type="ORF">MM415A00943_0022</name>
    <name evidence="2" type="ORF">MM415B02148_0027</name>
</gene>
<organism evidence="2">
    <name type="scientific">viral metagenome</name>
    <dbReference type="NCBI Taxonomy" id="1070528"/>
    <lineage>
        <taxon>unclassified sequences</taxon>
        <taxon>metagenomes</taxon>
        <taxon>organismal metagenomes</taxon>
    </lineage>
</organism>
<name>A0A6M3KWR4_9ZZZZ</name>
<dbReference type="AlphaFoldDB" id="A0A6M3KWR4"/>
<dbReference type="EMBL" id="MT142367">
    <property type="protein sequence ID" value="QJA79119.1"/>
    <property type="molecule type" value="Genomic_DNA"/>
</dbReference>
<sequence>MNRHNVRCCKCGRFAKWIGNHGKSNGGWWSSTVSWMLCKKCGYVDP</sequence>
<reference evidence="2" key="1">
    <citation type="submission" date="2020-03" db="EMBL/GenBank/DDBJ databases">
        <title>The deep terrestrial virosphere.</title>
        <authorList>
            <person name="Holmfeldt K."/>
            <person name="Nilsson E."/>
            <person name="Simone D."/>
            <person name="Lopez-Fernandez M."/>
            <person name="Wu X."/>
            <person name="de Brujin I."/>
            <person name="Lundin D."/>
            <person name="Andersson A."/>
            <person name="Bertilsson S."/>
            <person name="Dopson M."/>
        </authorList>
    </citation>
    <scope>NUCLEOTIDE SEQUENCE</scope>
    <source>
        <strain evidence="1">MM415A00943</strain>
        <strain evidence="2">MM415B02148</strain>
    </source>
</reference>
<evidence type="ECO:0000313" key="2">
    <source>
        <dbReference type="EMBL" id="QJA86041.1"/>
    </source>
</evidence>
<dbReference type="EMBL" id="MT142610">
    <property type="protein sequence ID" value="QJA86041.1"/>
    <property type="molecule type" value="Genomic_DNA"/>
</dbReference>
<protein>
    <submittedName>
        <fullName evidence="2">Uncharacterized protein</fullName>
    </submittedName>
</protein>
<accession>A0A6M3KWR4</accession>
<proteinExistence type="predicted"/>
<evidence type="ECO:0000313" key="1">
    <source>
        <dbReference type="EMBL" id="QJA79119.1"/>
    </source>
</evidence>